<feature type="compositionally biased region" description="Basic and acidic residues" evidence="1">
    <location>
        <begin position="36"/>
        <end position="47"/>
    </location>
</feature>
<dbReference type="AlphaFoldDB" id="A0A371H0M2"/>
<evidence type="ECO:0000313" key="2">
    <source>
        <dbReference type="EMBL" id="RDX96362.1"/>
    </source>
</evidence>
<feature type="non-terminal residue" evidence="2">
    <location>
        <position position="1"/>
    </location>
</feature>
<keyword evidence="3" id="KW-1185">Reference proteome</keyword>
<comment type="caution">
    <text evidence="2">The sequence shown here is derived from an EMBL/GenBank/DDBJ whole genome shotgun (WGS) entry which is preliminary data.</text>
</comment>
<name>A0A371H0M2_MUCPR</name>
<accession>A0A371H0M2</accession>
<dbReference type="EMBL" id="QJKJ01003904">
    <property type="protein sequence ID" value="RDX96362.1"/>
    <property type="molecule type" value="Genomic_DNA"/>
</dbReference>
<proteinExistence type="predicted"/>
<evidence type="ECO:0000256" key="1">
    <source>
        <dbReference type="SAM" id="MobiDB-lite"/>
    </source>
</evidence>
<gene>
    <name evidence="2" type="ORF">CR513_20993</name>
</gene>
<protein>
    <submittedName>
        <fullName evidence="2">Uncharacterized protein</fullName>
    </submittedName>
</protein>
<evidence type="ECO:0000313" key="3">
    <source>
        <dbReference type="Proteomes" id="UP000257109"/>
    </source>
</evidence>
<feature type="region of interest" description="Disordered" evidence="1">
    <location>
        <begin position="34"/>
        <end position="55"/>
    </location>
</feature>
<dbReference type="Proteomes" id="UP000257109">
    <property type="component" value="Unassembled WGS sequence"/>
</dbReference>
<reference evidence="2" key="1">
    <citation type="submission" date="2018-05" db="EMBL/GenBank/DDBJ databases">
        <title>Draft genome of Mucuna pruriens seed.</title>
        <authorList>
            <person name="Nnadi N.E."/>
            <person name="Vos R."/>
            <person name="Hasami M.H."/>
            <person name="Devisetty U.K."/>
            <person name="Aguiy J.C."/>
        </authorList>
    </citation>
    <scope>NUCLEOTIDE SEQUENCE [LARGE SCALE GENOMIC DNA]</scope>
    <source>
        <strain evidence="2">JCA_2017</strain>
    </source>
</reference>
<organism evidence="2 3">
    <name type="scientific">Mucuna pruriens</name>
    <name type="common">Velvet bean</name>
    <name type="synonym">Dolichos pruriens</name>
    <dbReference type="NCBI Taxonomy" id="157652"/>
    <lineage>
        <taxon>Eukaryota</taxon>
        <taxon>Viridiplantae</taxon>
        <taxon>Streptophyta</taxon>
        <taxon>Embryophyta</taxon>
        <taxon>Tracheophyta</taxon>
        <taxon>Spermatophyta</taxon>
        <taxon>Magnoliopsida</taxon>
        <taxon>eudicotyledons</taxon>
        <taxon>Gunneridae</taxon>
        <taxon>Pentapetalae</taxon>
        <taxon>rosids</taxon>
        <taxon>fabids</taxon>
        <taxon>Fabales</taxon>
        <taxon>Fabaceae</taxon>
        <taxon>Papilionoideae</taxon>
        <taxon>50 kb inversion clade</taxon>
        <taxon>NPAAA clade</taxon>
        <taxon>indigoferoid/millettioid clade</taxon>
        <taxon>Phaseoleae</taxon>
        <taxon>Mucuna</taxon>
    </lineage>
</organism>
<sequence length="114" mass="13155">MLVTCNQAANSSNGEEEDTLQRLLQAVASLQAPNDEQTRLNAKAEQREEIDETTIPPNFREVMQQSTKLQVIPRDPTRCNHKILQRHRNLFRLLVRSKQDKMLGSGRPLRHLIE</sequence>